<comment type="caution">
    <text evidence="2">The sequence shown here is derived from an EMBL/GenBank/DDBJ whole genome shotgun (WGS) entry which is preliminary data.</text>
</comment>
<evidence type="ECO:0000313" key="3">
    <source>
        <dbReference type="Proteomes" id="UP001597045"/>
    </source>
</evidence>
<feature type="non-terminal residue" evidence="2">
    <location>
        <position position="107"/>
    </location>
</feature>
<proteinExistence type="predicted"/>
<feature type="chain" id="PRO_5045457957" evidence="1">
    <location>
        <begin position="20"/>
        <end position="107"/>
    </location>
</feature>
<accession>A0ABW3MHZ1</accession>
<reference evidence="3" key="1">
    <citation type="journal article" date="2019" name="Int. J. Syst. Evol. Microbiol.">
        <title>The Global Catalogue of Microorganisms (GCM) 10K type strain sequencing project: providing services to taxonomists for standard genome sequencing and annotation.</title>
        <authorList>
            <consortium name="The Broad Institute Genomics Platform"/>
            <consortium name="The Broad Institute Genome Sequencing Center for Infectious Disease"/>
            <person name="Wu L."/>
            <person name="Ma J."/>
        </authorList>
    </citation>
    <scope>NUCLEOTIDE SEQUENCE [LARGE SCALE GENOMIC DNA]</scope>
    <source>
        <strain evidence="3">JCM 31486</strain>
    </source>
</reference>
<sequence length="107" mass="11303">MTALVLVVPALSVTPPVYAAPVADDTPVLLTPKGEREDGSEENGSFDKLRDAYYWSRLLAGDEQLTLEQAAGLRSKASGDANTFEAETQRGVARGGTWANAGPDPIV</sequence>
<evidence type="ECO:0000256" key="1">
    <source>
        <dbReference type="SAM" id="SignalP"/>
    </source>
</evidence>
<organism evidence="2 3">
    <name type="scientific">Kibdelosporangium lantanae</name>
    <dbReference type="NCBI Taxonomy" id="1497396"/>
    <lineage>
        <taxon>Bacteria</taxon>
        <taxon>Bacillati</taxon>
        <taxon>Actinomycetota</taxon>
        <taxon>Actinomycetes</taxon>
        <taxon>Pseudonocardiales</taxon>
        <taxon>Pseudonocardiaceae</taxon>
        <taxon>Kibdelosporangium</taxon>
    </lineage>
</organism>
<dbReference type="EMBL" id="JBHTIS010001941">
    <property type="protein sequence ID" value="MFD1049040.1"/>
    <property type="molecule type" value="Genomic_DNA"/>
</dbReference>
<gene>
    <name evidence="2" type="ORF">ACFQ1S_27650</name>
</gene>
<feature type="signal peptide" evidence="1">
    <location>
        <begin position="1"/>
        <end position="19"/>
    </location>
</feature>
<protein>
    <submittedName>
        <fullName evidence="2">Uncharacterized protein</fullName>
    </submittedName>
</protein>
<dbReference type="Proteomes" id="UP001597045">
    <property type="component" value="Unassembled WGS sequence"/>
</dbReference>
<keyword evidence="1" id="KW-0732">Signal</keyword>
<evidence type="ECO:0000313" key="2">
    <source>
        <dbReference type="EMBL" id="MFD1049040.1"/>
    </source>
</evidence>
<name>A0ABW3MHZ1_9PSEU</name>
<keyword evidence="3" id="KW-1185">Reference proteome</keyword>